<dbReference type="CDD" id="cd06558">
    <property type="entry name" value="crotonase-like"/>
    <property type="match status" value="1"/>
</dbReference>
<dbReference type="RefSeq" id="WP_084493029.1">
    <property type="nucleotide sequence ID" value="NZ_JAAXOT010000004.1"/>
</dbReference>
<keyword evidence="4" id="KW-1185">Reference proteome</keyword>
<proteinExistence type="inferred from homology"/>
<evidence type="ECO:0000313" key="3">
    <source>
        <dbReference type="EMBL" id="NKY56441.1"/>
    </source>
</evidence>
<dbReference type="PANTHER" id="PTHR42964:SF1">
    <property type="entry name" value="POLYKETIDE BIOSYNTHESIS ENOYL-COA HYDRATASE PKSH-RELATED"/>
    <property type="match status" value="1"/>
</dbReference>
<dbReference type="InterPro" id="IPR001753">
    <property type="entry name" value="Enoyl-CoA_hydra/iso"/>
</dbReference>
<dbReference type="PANTHER" id="PTHR42964">
    <property type="entry name" value="ENOYL-COA HYDRATASE"/>
    <property type="match status" value="1"/>
</dbReference>
<dbReference type="EMBL" id="JAAXOT010000004">
    <property type="protein sequence ID" value="NKY56441.1"/>
    <property type="molecule type" value="Genomic_DNA"/>
</dbReference>
<gene>
    <name evidence="3" type="ORF">HGA15_09810</name>
</gene>
<evidence type="ECO:0000256" key="2">
    <source>
        <dbReference type="SAM" id="MobiDB-lite"/>
    </source>
</evidence>
<dbReference type="InterPro" id="IPR051683">
    <property type="entry name" value="Enoyl-CoA_Hydratase/Isomerase"/>
</dbReference>
<comment type="similarity">
    <text evidence="1">Belongs to the enoyl-CoA hydratase/isomerase family.</text>
</comment>
<dbReference type="SUPFAM" id="SSF52096">
    <property type="entry name" value="ClpP/crotonase"/>
    <property type="match status" value="1"/>
</dbReference>
<dbReference type="Proteomes" id="UP000570678">
    <property type="component" value="Unassembled WGS sequence"/>
</dbReference>
<feature type="region of interest" description="Disordered" evidence="2">
    <location>
        <begin position="255"/>
        <end position="296"/>
    </location>
</feature>
<dbReference type="GO" id="GO:0003824">
    <property type="term" value="F:catalytic activity"/>
    <property type="evidence" value="ECO:0007669"/>
    <property type="project" value="UniProtKB-ARBA"/>
</dbReference>
<dbReference type="InterPro" id="IPR029045">
    <property type="entry name" value="ClpP/crotonase-like_dom_sf"/>
</dbReference>
<dbReference type="Gene3D" id="3.90.226.10">
    <property type="entry name" value="2-enoyl-CoA Hydratase, Chain A, domain 1"/>
    <property type="match status" value="1"/>
</dbReference>
<dbReference type="Pfam" id="PF00378">
    <property type="entry name" value="ECH_1"/>
    <property type="match status" value="1"/>
</dbReference>
<evidence type="ECO:0000256" key="1">
    <source>
        <dbReference type="ARBA" id="ARBA00005254"/>
    </source>
</evidence>
<comment type="caution">
    <text evidence="3">The sequence shown here is derived from an EMBL/GenBank/DDBJ whole genome shotgun (WGS) entry which is preliminary data.</text>
</comment>
<name>A0A846YF06_9NOCA</name>
<feature type="compositionally biased region" description="Low complexity" evidence="2">
    <location>
        <begin position="260"/>
        <end position="289"/>
    </location>
</feature>
<sequence>MTGTDDVDRVVRYAVADGFATLTLDSPHNRNAISSALVTQLLEGFERAAVDAAVRGVVLTHTGNTFCAGADLKEAVDADPAAAADIRTQWMVRLLRTVLEVPKPVVARVDGHVRAGGMGLLAACDIAVAGRGSSFALTEARLGLAPFVISLTLLPKLIARAADRYFLTGEKFDADTAERIGLVTLAADDPAAATTGLLAELRQGSPQGLAESKRLTTAPVLAEFDHSAEELAQRSGRFFGTPEVIEGMTAFLQRRPPRWAAEPNAAPVEPATARQTPPASDSAGSAGRAAESRSAE</sequence>
<dbReference type="InterPro" id="IPR014748">
    <property type="entry name" value="Enoyl-CoA_hydra_C"/>
</dbReference>
<accession>A0A846YF06</accession>
<dbReference type="NCBIfam" id="NF005879">
    <property type="entry name" value="PRK07827.1"/>
    <property type="match status" value="1"/>
</dbReference>
<dbReference type="AlphaFoldDB" id="A0A846YF06"/>
<reference evidence="3 4" key="1">
    <citation type="submission" date="2020-04" db="EMBL/GenBank/DDBJ databases">
        <title>MicrobeNet Type strains.</title>
        <authorList>
            <person name="Nicholson A.C."/>
        </authorList>
    </citation>
    <scope>NUCLEOTIDE SEQUENCE [LARGE SCALE GENOMIC DNA]</scope>
    <source>
        <strain evidence="3 4">JCM 3332</strain>
    </source>
</reference>
<evidence type="ECO:0000313" key="4">
    <source>
        <dbReference type="Proteomes" id="UP000570678"/>
    </source>
</evidence>
<protein>
    <submittedName>
        <fullName evidence="3">Enoyl-CoA hydratase family protein</fullName>
    </submittedName>
</protein>
<dbReference type="Gene3D" id="1.10.12.10">
    <property type="entry name" value="Lyase 2-enoyl-coa Hydratase, Chain A, domain 2"/>
    <property type="match status" value="1"/>
</dbReference>
<organism evidence="3 4">
    <name type="scientific">Nocardia flavorosea</name>
    <dbReference type="NCBI Taxonomy" id="53429"/>
    <lineage>
        <taxon>Bacteria</taxon>
        <taxon>Bacillati</taxon>
        <taxon>Actinomycetota</taxon>
        <taxon>Actinomycetes</taxon>
        <taxon>Mycobacteriales</taxon>
        <taxon>Nocardiaceae</taxon>
        <taxon>Nocardia</taxon>
    </lineage>
</organism>